<dbReference type="Proteomes" id="UP000553963">
    <property type="component" value="Unassembled WGS sequence"/>
</dbReference>
<protein>
    <submittedName>
        <fullName evidence="11">Murein DD-endopeptidase MepM/ murein hydrolase activator NlpD</fullName>
    </submittedName>
</protein>
<evidence type="ECO:0000256" key="6">
    <source>
        <dbReference type="ARBA" id="ARBA00023049"/>
    </source>
</evidence>
<accession>A0A840ALR6</accession>
<dbReference type="PANTHER" id="PTHR21666">
    <property type="entry name" value="PEPTIDASE-RELATED"/>
    <property type="match status" value="1"/>
</dbReference>
<dbReference type="FunFam" id="2.70.70.10:FF:000006">
    <property type="entry name" value="M23 family peptidase"/>
    <property type="match status" value="1"/>
</dbReference>
<keyword evidence="9" id="KW-0812">Transmembrane</keyword>
<keyword evidence="12" id="KW-1185">Reference proteome</keyword>
<reference evidence="11 12" key="1">
    <citation type="submission" date="2020-08" db="EMBL/GenBank/DDBJ databases">
        <title>Genomic Encyclopedia of Type Strains, Phase IV (KMG-IV): sequencing the most valuable type-strain genomes for metagenomic binning, comparative biology and taxonomic classification.</title>
        <authorList>
            <person name="Goeker M."/>
        </authorList>
    </citation>
    <scope>NUCLEOTIDE SEQUENCE [LARGE SCALE GENOMIC DNA]</scope>
    <source>
        <strain evidence="11 12">DSM 25966</strain>
    </source>
</reference>
<evidence type="ECO:0000256" key="9">
    <source>
        <dbReference type="SAM" id="Phobius"/>
    </source>
</evidence>
<evidence type="ECO:0000313" key="12">
    <source>
        <dbReference type="Proteomes" id="UP000553963"/>
    </source>
</evidence>
<keyword evidence="4 11" id="KW-0378">Hydrolase</keyword>
<feature type="coiled-coil region" evidence="7">
    <location>
        <begin position="78"/>
        <end position="143"/>
    </location>
</feature>
<dbReference type="AlphaFoldDB" id="A0A840ALR6"/>
<dbReference type="CDD" id="cd12797">
    <property type="entry name" value="M23_peptidase"/>
    <property type="match status" value="1"/>
</dbReference>
<evidence type="ECO:0000256" key="2">
    <source>
        <dbReference type="ARBA" id="ARBA00022670"/>
    </source>
</evidence>
<evidence type="ECO:0000256" key="4">
    <source>
        <dbReference type="ARBA" id="ARBA00022801"/>
    </source>
</evidence>
<dbReference type="EMBL" id="JACIDS010000001">
    <property type="protein sequence ID" value="MBB3929831.1"/>
    <property type="molecule type" value="Genomic_DNA"/>
</dbReference>
<dbReference type="InterPro" id="IPR016047">
    <property type="entry name" value="M23ase_b-sheet_dom"/>
</dbReference>
<keyword evidence="7" id="KW-0175">Coiled coil</keyword>
<dbReference type="GO" id="GO:0006508">
    <property type="term" value="P:proteolysis"/>
    <property type="evidence" value="ECO:0007669"/>
    <property type="project" value="UniProtKB-KW"/>
</dbReference>
<keyword evidence="3" id="KW-0479">Metal-binding</keyword>
<feature type="region of interest" description="Disordered" evidence="8">
    <location>
        <begin position="1"/>
        <end position="24"/>
    </location>
</feature>
<dbReference type="GO" id="GO:0046872">
    <property type="term" value="F:metal ion binding"/>
    <property type="evidence" value="ECO:0007669"/>
    <property type="project" value="UniProtKB-KW"/>
</dbReference>
<evidence type="ECO:0000256" key="8">
    <source>
        <dbReference type="SAM" id="MobiDB-lite"/>
    </source>
</evidence>
<name>A0A840ALR6_9HYPH</name>
<evidence type="ECO:0000259" key="10">
    <source>
        <dbReference type="Pfam" id="PF01551"/>
    </source>
</evidence>
<evidence type="ECO:0000256" key="3">
    <source>
        <dbReference type="ARBA" id="ARBA00022723"/>
    </source>
</evidence>
<dbReference type="SUPFAM" id="SSF51261">
    <property type="entry name" value="Duplicated hybrid motif"/>
    <property type="match status" value="1"/>
</dbReference>
<feature type="transmembrane region" description="Helical" evidence="9">
    <location>
        <begin position="46"/>
        <end position="69"/>
    </location>
</feature>
<keyword evidence="5" id="KW-0862">Zinc</keyword>
<keyword evidence="6" id="KW-0482">Metalloprotease</keyword>
<evidence type="ECO:0000256" key="1">
    <source>
        <dbReference type="ARBA" id="ARBA00001947"/>
    </source>
</evidence>
<evidence type="ECO:0000313" key="11">
    <source>
        <dbReference type="EMBL" id="MBB3929831.1"/>
    </source>
</evidence>
<gene>
    <name evidence="11" type="ORF">GGR25_000850</name>
</gene>
<evidence type="ECO:0000256" key="5">
    <source>
        <dbReference type="ARBA" id="ARBA00022833"/>
    </source>
</evidence>
<keyword evidence="9" id="KW-1133">Transmembrane helix</keyword>
<proteinExistence type="predicted"/>
<organism evidence="11 12">
    <name type="scientific">Kaistia hirudinis</name>
    <dbReference type="NCBI Taxonomy" id="1293440"/>
    <lineage>
        <taxon>Bacteria</taxon>
        <taxon>Pseudomonadati</taxon>
        <taxon>Pseudomonadota</taxon>
        <taxon>Alphaproteobacteria</taxon>
        <taxon>Hyphomicrobiales</taxon>
        <taxon>Kaistiaceae</taxon>
        <taxon>Kaistia</taxon>
    </lineage>
</organism>
<feature type="compositionally biased region" description="Low complexity" evidence="8">
    <location>
        <begin position="157"/>
        <end position="170"/>
    </location>
</feature>
<keyword evidence="9" id="KW-0472">Membrane</keyword>
<sequence>MSTTRHTAPRRPDAAPKPKRRTKTPTLILLARGDDIQTIHLTPRTLLVAGGALLAFSALYFGATAYLVFRDDVVGASSSQNEQLLESYEDRIAALRTEIDRLNSRRAVDHATVSEKVDRLLDMQQTLDERQQMVARLAEAARRAGFDVPPPKPIAKPPTGSAGGPQASAAPVSRPVAMLASAASSSAAGAPPAALDQVESQIRDMESQQQQVIDALGAKVAGRADRLATILARLGYKPGKSAANNVGGPFVPLSGNLDPDDRFDAELGSLASDLDRLGRIRAAAQRLPLARPVVSAEITSGFGPRNDPFLGRPAMHTGVDFRAQRGAPARAVAAGTVVAAGWDGGYGNMVDVDLGNGIVTRYGHLSAIDVVVGDHVEPGAKVGRIGSTGRSTGPHLHYEIRINGQAVNPMRYLDAADEIARLI</sequence>
<dbReference type="InterPro" id="IPR011055">
    <property type="entry name" value="Dup_hybrid_motif"/>
</dbReference>
<dbReference type="InterPro" id="IPR050570">
    <property type="entry name" value="Cell_wall_metabolism_enzyme"/>
</dbReference>
<comment type="caution">
    <text evidence="11">The sequence shown here is derived from an EMBL/GenBank/DDBJ whole genome shotgun (WGS) entry which is preliminary data.</text>
</comment>
<feature type="domain" description="M23ase beta-sheet core" evidence="10">
    <location>
        <begin position="315"/>
        <end position="409"/>
    </location>
</feature>
<comment type="cofactor">
    <cofactor evidence="1">
        <name>Zn(2+)</name>
        <dbReference type="ChEBI" id="CHEBI:29105"/>
    </cofactor>
</comment>
<dbReference type="Gene3D" id="2.70.70.10">
    <property type="entry name" value="Glucose Permease (Domain IIA)"/>
    <property type="match status" value="1"/>
</dbReference>
<dbReference type="RefSeq" id="WP_281378546.1">
    <property type="nucleotide sequence ID" value="NZ_JACIDS010000001.1"/>
</dbReference>
<feature type="region of interest" description="Disordered" evidence="8">
    <location>
        <begin position="146"/>
        <end position="170"/>
    </location>
</feature>
<dbReference type="Pfam" id="PF01551">
    <property type="entry name" value="Peptidase_M23"/>
    <property type="match status" value="1"/>
</dbReference>
<evidence type="ECO:0000256" key="7">
    <source>
        <dbReference type="SAM" id="Coils"/>
    </source>
</evidence>
<dbReference type="PANTHER" id="PTHR21666:SF288">
    <property type="entry name" value="CELL DIVISION PROTEIN YTFB"/>
    <property type="match status" value="1"/>
</dbReference>
<keyword evidence="2" id="KW-0645">Protease</keyword>
<dbReference type="GO" id="GO:0004222">
    <property type="term" value="F:metalloendopeptidase activity"/>
    <property type="evidence" value="ECO:0007669"/>
    <property type="project" value="TreeGrafter"/>
</dbReference>